<evidence type="ECO:0000256" key="1">
    <source>
        <dbReference type="SAM" id="SignalP"/>
    </source>
</evidence>
<feature type="chain" id="PRO_5002296568" evidence="1">
    <location>
        <begin position="30"/>
        <end position="273"/>
    </location>
</feature>
<dbReference type="PATRIC" id="fig|1126833.4.peg.1955"/>
<dbReference type="HOGENOM" id="CLU_1022492_0_0_9"/>
<dbReference type="RefSeq" id="WP_045670099.1">
    <property type="nucleotide sequence ID" value="NZ_CP011058.1"/>
</dbReference>
<evidence type="ECO:0000313" key="3">
    <source>
        <dbReference type="Proteomes" id="UP000032633"/>
    </source>
</evidence>
<dbReference type="Proteomes" id="UP000032633">
    <property type="component" value="Chromosome"/>
</dbReference>
<dbReference type="AlphaFoldDB" id="A0A0D5NHD5"/>
<keyword evidence="3" id="KW-1185">Reference proteome</keyword>
<dbReference type="OrthoDB" id="2679013at2"/>
<feature type="signal peptide" evidence="1">
    <location>
        <begin position="1"/>
        <end position="29"/>
    </location>
</feature>
<dbReference type="EMBL" id="CP011058">
    <property type="protein sequence ID" value="AJY74666.1"/>
    <property type="molecule type" value="Genomic_DNA"/>
</dbReference>
<sequence>MSDWMKKAVLRLSVLTLMMLAAAPAAAEAASVTLSVSAKNALDKTIAEADEPLKSKLAAQYGDLLAMQKQEENLDRMIEAAHYKNEEDLIALRAAIKAIDAAKLEALQLQVARVKERYKPLLDLYSSLNRQISAARSVGGKEIAALLRAEAEGVKPAVQLARLDIRNKEAALKTAKANTDKTVRQIRGTLSGIDTINVKIRADKSAAAALKKSAASVSSSLSRTLKISDAKTAVGTLSSLAALAGQIVEKKERLLRRENEIGGIIRQAKAQIP</sequence>
<proteinExistence type="predicted"/>
<organism evidence="2 3">
    <name type="scientific">Paenibacillus beijingensis</name>
    <dbReference type="NCBI Taxonomy" id="1126833"/>
    <lineage>
        <taxon>Bacteria</taxon>
        <taxon>Bacillati</taxon>
        <taxon>Bacillota</taxon>
        <taxon>Bacilli</taxon>
        <taxon>Bacillales</taxon>
        <taxon>Paenibacillaceae</taxon>
        <taxon>Paenibacillus</taxon>
    </lineage>
</organism>
<accession>A0A0D5NHD5</accession>
<gene>
    <name evidence="2" type="ORF">VN24_08845</name>
</gene>
<keyword evidence="1" id="KW-0732">Signal</keyword>
<protein>
    <submittedName>
        <fullName evidence="2">Uncharacterized protein</fullName>
    </submittedName>
</protein>
<reference evidence="2 3" key="1">
    <citation type="journal article" date="2015" name="J. Biotechnol.">
        <title>Complete genome sequence of Paenibacillus beijingensis 7188(T) (=DSM 24997(T)), a novel rhizobacterium from jujube garden soil.</title>
        <authorList>
            <person name="Kwak Y."/>
            <person name="Shin J.H."/>
        </authorList>
    </citation>
    <scope>NUCLEOTIDE SEQUENCE [LARGE SCALE GENOMIC DNA]</scope>
    <source>
        <strain evidence="2 3">DSM 24997</strain>
    </source>
</reference>
<name>A0A0D5NHD5_9BACL</name>
<evidence type="ECO:0000313" key="2">
    <source>
        <dbReference type="EMBL" id="AJY74666.1"/>
    </source>
</evidence>
<dbReference type="KEGG" id="pbj:VN24_08845"/>
<reference evidence="3" key="2">
    <citation type="submission" date="2015-03" db="EMBL/GenBank/DDBJ databases">
        <title>Genome sequence of Paenibacillus beijingensis strain DSM 24997T.</title>
        <authorList>
            <person name="Kwak Y."/>
            <person name="Shin J.-H."/>
        </authorList>
    </citation>
    <scope>NUCLEOTIDE SEQUENCE [LARGE SCALE GENOMIC DNA]</scope>
    <source>
        <strain evidence="3">DSM 24997</strain>
    </source>
</reference>